<dbReference type="STRING" id="304371.MCP_2623"/>
<evidence type="ECO:0000313" key="3">
    <source>
        <dbReference type="Proteomes" id="UP000001882"/>
    </source>
</evidence>
<dbReference type="Pfam" id="PF09341">
    <property type="entry name" value="Pcc1"/>
    <property type="match status" value="1"/>
</dbReference>
<dbReference type="KEGG" id="mpd:MCP_2623"/>
<comment type="similarity">
    <text evidence="1">Belongs to the CTAG/PCC1 family.</text>
</comment>
<dbReference type="eggNOG" id="arCOG04414">
    <property type="taxonomic scope" value="Archaea"/>
</dbReference>
<dbReference type="InterPro" id="IPR015419">
    <property type="entry name" value="CTAG/Pcc1"/>
</dbReference>
<reference evidence="2 3" key="2">
    <citation type="journal article" date="2008" name="Int. J. Syst. Evol. Microbiol.">
        <title>Methanocella paludicola gen. nov., sp. nov., a methane-producing archaeon, the first isolate of the lineage 'Rice Cluster I', and proposal of the new archaeal order Methanocellales ord. nov.</title>
        <authorList>
            <person name="Sakai S."/>
            <person name="Imachi H."/>
            <person name="Hanada S."/>
            <person name="Ohashi A."/>
            <person name="Harada H."/>
            <person name="Kamagata Y."/>
        </authorList>
    </citation>
    <scope>NUCLEOTIDE SEQUENCE [LARGE SCALE GENOMIC DNA]</scope>
    <source>
        <strain evidence="3">DSM 17711 / JCM 13418 / NBRC 101707 / SANAE</strain>
    </source>
</reference>
<dbReference type="EMBL" id="AP011532">
    <property type="protein sequence ID" value="BAI62695.1"/>
    <property type="molecule type" value="Genomic_DNA"/>
</dbReference>
<dbReference type="Gene3D" id="3.30.310.50">
    <property type="entry name" value="Alpha-D-phosphohexomutase, C-terminal domain"/>
    <property type="match status" value="1"/>
</dbReference>
<sequence length="80" mass="8899">MHTVFVEFAFGPVAGKVHEALKPELQAAPSERSRIELRQDGGLLTLFIEAEDIISLRAALNTWLRLIKIAGEMLNARNTI</sequence>
<accession>D1Z1X3</accession>
<dbReference type="GeneID" id="8683020"/>
<organism evidence="2 3">
    <name type="scientific">Methanocella paludicola (strain DSM 17711 / JCM 13418 / NBRC 101707 / SANAE)</name>
    <dbReference type="NCBI Taxonomy" id="304371"/>
    <lineage>
        <taxon>Archaea</taxon>
        <taxon>Methanobacteriati</taxon>
        <taxon>Methanobacteriota</taxon>
        <taxon>Stenosarchaea group</taxon>
        <taxon>Methanomicrobia</taxon>
        <taxon>Methanocellales</taxon>
        <taxon>Methanocellaceae</taxon>
        <taxon>Methanocella</taxon>
    </lineage>
</organism>
<dbReference type="Proteomes" id="UP000001882">
    <property type="component" value="Chromosome"/>
</dbReference>
<gene>
    <name evidence="2" type="ordered locus">MCP_2623</name>
</gene>
<evidence type="ECO:0000313" key="2">
    <source>
        <dbReference type="EMBL" id="BAI62695.1"/>
    </source>
</evidence>
<name>D1Z1X3_METPS</name>
<dbReference type="InParanoid" id="D1Z1X3"/>
<dbReference type="OrthoDB" id="8982at2157"/>
<dbReference type="AlphaFoldDB" id="D1Z1X3"/>
<dbReference type="RefSeq" id="WP_012901369.1">
    <property type="nucleotide sequence ID" value="NC_013665.1"/>
</dbReference>
<evidence type="ECO:0008006" key="4">
    <source>
        <dbReference type="Google" id="ProtNLM"/>
    </source>
</evidence>
<keyword evidence="3" id="KW-1185">Reference proteome</keyword>
<protein>
    <recommendedName>
        <fullName evidence="4">KEOPS complex subunit Pcc1</fullName>
    </recommendedName>
</protein>
<proteinExistence type="inferred from homology"/>
<reference evidence="3" key="3">
    <citation type="journal article" date="2011" name="PLoS ONE">
        <title>Genome sequence of a mesophilic hydrogenotrophic methanogen Methanocella paludicola, the first cultivated representative of the order Methanocellales.</title>
        <authorList>
            <person name="Sakai S."/>
            <person name="Takaki Y."/>
            <person name="Shimamura S."/>
            <person name="Sekine M."/>
            <person name="Tajima T."/>
            <person name="Kosugi H."/>
            <person name="Ichikawa N."/>
            <person name="Tasumi E."/>
            <person name="Hiraki A.T."/>
            <person name="Shimizu A."/>
            <person name="Kato Y."/>
            <person name="Nishiko R."/>
            <person name="Mori K."/>
            <person name="Fujita N."/>
            <person name="Imachi H."/>
            <person name="Takai K."/>
        </authorList>
    </citation>
    <scope>NUCLEOTIDE SEQUENCE [LARGE SCALE GENOMIC DNA]</scope>
    <source>
        <strain evidence="3">DSM 17711 / JCM 13418 / NBRC 101707 / SANAE</strain>
    </source>
</reference>
<evidence type="ECO:0000256" key="1">
    <source>
        <dbReference type="ARBA" id="ARBA00007073"/>
    </source>
</evidence>
<dbReference type="NCBIfam" id="NF011470">
    <property type="entry name" value="PRK14887.1"/>
    <property type="match status" value="1"/>
</dbReference>
<reference evidence="2 3" key="1">
    <citation type="journal article" date="2007" name="Appl. Environ. Microbiol.">
        <title>Isolation of key methanogens for global methane emission from rice paddy fields: a novel isolate affiliated with the clone cluster rice cluster I.</title>
        <authorList>
            <person name="Sakai S."/>
            <person name="Imachi H."/>
            <person name="Sekiguchi Y."/>
            <person name="Ohashi A."/>
            <person name="Harada H."/>
            <person name="Kamagata Y."/>
        </authorList>
    </citation>
    <scope>NUCLEOTIDE SEQUENCE [LARGE SCALE GENOMIC DNA]</scope>
    <source>
        <strain evidence="3">DSM 17711 / JCM 13418 / NBRC 101707 / SANAE</strain>
    </source>
</reference>